<evidence type="ECO:0000256" key="1">
    <source>
        <dbReference type="ARBA" id="ARBA00022679"/>
    </source>
</evidence>
<dbReference type="InterPro" id="IPR016181">
    <property type="entry name" value="Acyl_CoA_acyltransferase"/>
</dbReference>
<dbReference type="PANTHER" id="PTHR43877">
    <property type="entry name" value="AMINOALKYLPHOSPHONATE N-ACETYLTRANSFERASE-RELATED-RELATED"/>
    <property type="match status" value="1"/>
</dbReference>
<dbReference type="EMBL" id="RSAS01000564">
    <property type="protein sequence ID" value="RRR70012.1"/>
    <property type="molecule type" value="Genomic_DNA"/>
</dbReference>
<feature type="domain" description="N-acetyltransferase" evidence="3">
    <location>
        <begin position="19"/>
        <end position="167"/>
    </location>
</feature>
<dbReference type="SUPFAM" id="SSF55729">
    <property type="entry name" value="Acyl-CoA N-acyltransferases (Nat)"/>
    <property type="match status" value="2"/>
</dbReference>
<accession>A0A426TWR1</accession>
<evidence type="ECO:0000259" key="3">
    <source>
        <dbReference type="PROSITE" id="PS51186"/>
    </source>
</evidence>
<keyword evidence="2" id="KW-0012">Acyltransferase</keyword>
<dbReference type="GO" id="GO:0016747">
    <property type="term" value="F:acyltransferase activity, transferring groups other than amino-acyl groups"/>
    <property type="evidence" value="ECO:0007669"/>
    <property type="project" value="InterPro"/>
</dbReference>
<name>A0A426TWR1_9CHLR</name>
<evidence type="ECO:0000256" key="2">
    <source>
        <dbReference type="ARBA" id="ARBA00023315"/>
    </source>
</evidence>
<dbReference type="InterPro" id="IPR050832">
    <property type="entry name" value="Bact_Acetyltransf"/>
</dbReference>
<keyword evidence="1 4" id="KW-0808">Transferase</keyword>
<comment type="caution">
    <text evidence="4">The sequence shown here is derived from an EMBL/GenBank/DDBJ whole genome shotgun (WGS) entry which is preliminary data.</text>
</comment>
<gene>
    <name evidence="4" type="ORF">EI684_14095</name>
</gene>
<dbReference type="PANTHER" id="PTHR43877:SF6">
    <property type="entry name" value="GCN5-RELATED N-ACETYLTRANSFERASE"/>
    <property type="match status" value="1"/>
</dbReference>
<evidence type="ECO:0000313" key="5">
    <source>
        <dbReference type="Proteomes" id="UP000280307"/>
    </source>
</evidence>
<dbReference type="Proteomes" id="UP000280307">
    <property type="component" value="Unassembled WGS sequence"/>
</dbReference>
<dbReference type="Gene3D" id="3.40.630.30">
    <property type="match status" value="1"/>
</dbReference>
<proteinExistence type="predicted"/>
<feature type="domain" description="N-acetyltransferase" evidence="3">
    <location>
        <begin position="185"/>
        <end position="339"/>
    </location>
</feature>
<dbReference type="Pfam" id="PF00583">
    <property type="entry name" value="Acetyltransf_1"/>
    <property type="match status" value="2"/>
</dbReference>
<organism evidence="4 5">
    <name type="scientific">Candidatus Viridilinea halotolerans</name>
    <dbReference type="NCBI Taxonomy" id="2491704"/>
    <lineage>
        <taxon>Bacteria</taxon>
        <taxon>Bacillati</taxon>
        <taxon>Chloroflexota</taxon>
        <taxon>Chloroflexia</taxon>
        <taxon>Chloroflexales</taxon>
        <taxon>Chloroflexineae</taxon>
        <taxon>Oscillochloridaceae</taxon>
        <taxon>Candidatus Viridilinea</taxon>
    </lineage>
</organism>
<dbReference type="InterPro" id="IPR000182">
    <property type="entry name" value="GNAT_dom"/>
</dbReference>
<dbReference type="PROSITE" id="PS51186">
    <property type="entry name" value="GNAT"/>
    <property type="match status" value="2"/>
</dbReference>
<protein>
    <submittedName>
        <fullName evidence="4">N-acetyltransferase</fullName>
    </submittedName>
</protein>
<sequence>MTSVATAQEYQQLHPPAGLVIRKFDYSDTDYANFVAVGNRIYPEYPDTVAEYRHFDQALPAHLKRCRWLAEHNGQVVGYASYGQFEDMYHPQLFHISVAVLPEAQSQGIGTALYQTVCTTLKPFDPLRLRARTRADYATGLRFVQRLGYREDMREWESRLEIAQFDPIPYAGHEERVVASGIRIATLAELIQEDPNHRRKLYELDLELALDVPHPEPQTTFSYETFVHNVFAAPNLIPEGYFVALDGETYAGISALWRSQAETDCFYTGLTGVRRAYRRRGIALALKLRALAYAQRQGVRIVKTWNESNNRPMLSINEQLGFVKQPAWISFVKTLAEEA</sequence>
<reference evidence="4 5" key="1">
    <citation type="submission" date="2018-12" db="EMBL/GenBank/DDBJ databases">
        <title>Genome Sequence of Candidatus Viridilinea halotolerans isolated from saline sulfide-rich spring.</title>
        <authorList>
            <person name="Grouzdev D.S."/>
            <person name="Burganskaya E.I."/>
            <person name="Krutkina M.S."/>
            <person name="Sukhacheva M.V."/>
            <person name="Gorlenko V.M."/>
        </authorList>
    </citation>
    <scope>NUCLEOTIDE SEQUENCE [LARGE SCALE GENOMIC DNA]</scope>
    <source>
        <strain evidence="4">Chok-6</strain>
    </source>
</reference>
<evidence type="ECO:0000313" key="4">
    <source>
        <dbReference type="EMBL" id="RRR70012.1"/>
    </source>
</evidence>
<dbReference type="AlphaFoldDB" id="A0A426TWR1"/>
<dbReference type="CDD" id="cd04301">
    <property type="entry name" value="NAT_SF"/>
    <property type="match status" value="2"/>
</dbReference>